<evidence type="ECO:0000256" key="1">
    <source>
        <dbReference type="ARBA" id="ARBA00023015"/>
    </source>
</evidence>
<proteinExistence type="predicted"/>
<dbReference type="SMART" id="SM00345">
    <property type="entry name" value="HTH_GNTR"/>
    <property type="match status" value="1"/>
</dbReference>
<dbReference type="EMBL" id="CP011797">
    <property type="protein sequence ID" value="ATX75729.1"/>
    <property type="molecule type" value="Genomic_DNA"/>
</dbReference>
<dbReference type="NCBIfam" id="TIGR02325">
    <property type="entry name" value="C_P_lyase_phnF"/>
    <property type="match status" value="1"/>
</dbReference>
<dbReference type="Pfam" id="PF00392">
    <property type="entry name" value="GntR"/>
    <property type="match status" value="1"/>
</dbReference>
<dbReference type="InterPro" id="IPR012702">
    <property type="entry name" value="CP_lyase_PhnF"/>
</dbReference>
<keyword evidence="3" id="KW-0804">Transcription</keyword>
<dbReference type="AlphaFoldDB" id="A0A2K8KNT1"/>
<sequence>MQAQALNIETCLDKPDGMAADPIYRQVALLLEQDIRSHLKPGDLLASEMKLASRFKVNRHTVRRSIDQLVRAGLVVKQQGRGTQVVSNQIEYLLNPAGKFTKNLTEKGKSSQALLLATRSYTVATVPAGIGRIFALQYPAGGTLMELQTLRFMEQVPVCLIHHYVWAQALPGIATSYSGGSLHRHIENHYQRTLQRSQIQFSAVLATNRQAIHLKCAVDSPLAIVQSVNHDQQSRTLVEVSVSYSRPDRLQYQIDFNTTEVS</sequence>
<dbReference type="SUPFAM" id="SSF64288">
    <property type="entry name" value="Chorismate lyase-like"/>
    <property type="match status" value="1"/>
</dbReference>
<dbReference type="OrthoDB" id="6626198at2"/>
<organism evidence="5 6">
    <name type="scientific">Reinekea forsetii</name>
    <dbReference type="NCBI Taxonomy" id="1336806"/>
    <lineage>
        <taxon>Bacteria</taxon>
        <taxon>Pseudomonadati</taxon>
        <taxon>Pseudomonadota</taxon>
        <taxon>Gammaproteobacteria</taxon>
        <taxon>Oceanospirillales</taxon>
        <taxon>Saccharospirillaceae</taxon>
        <taxon>Reinekea</taxon>
    </lineage>
</organism>
<dbReference type="InterPro" id="IPR050679">
    <property type="entry name" value="Bact_HTH_transcr_reg"/>
</dbReference>
<dbReference type="Gene3D" id="1.10.10.10">
    <property type="entry name" value="Winged helix-like DNA-binding domain superfamily/Winged helix DNA-binding domain"/>
    <property type="match status" value="1"/>
</dbReference>
<dbReference type="PANTHER" id="PTHR44846">
    <property type="entry name" value="MANNOSYL-D-GLYCERATE TRANSPORT/METABOLISM SYSTEM REPRESSOR MNGR-RELATED"/>
    <property type="match status" value="1"/>
</dbReference>
<evidence type="ECO:0000313" key="5">
    <source>
        <dbReference type="EMBL" id="ATX75729.1"/>
    </source>
</evidence>
<dbReference type="KEGG" id="rfo:REIFOR_00560"/>
<dbReference type="SUPFAM" id="SSF46785">
    <property type="entry name" value="Winged helix' DNA-binding domain"/>
    <property type="match status" value="1"/>
</dbReference>
<gene>
    <name evidence="5" type="primary">phnF</name>
    <name evidence="5" type="ORF">REIFOR_00560</name>
</gene>
<dbReference type="InterPro" id="IPR028978">
    <property type="entry name" value="Chorismate_lyase_/UTRA_dom_sf"/>
</dbReference>
<keyword evidence="1" id="KW-0805">Transcription regulation</keyword>
<dbReference type="RefSeq" id="WP_100256114.1">
    <property type="nucleotide sequence ID" value="NZ_CP011797.1"/>
</dbReference>
<dbReference type="Proteomes" id="UP000229757">
    <property type="component" value="Chromosome"/>
</dbReference>
<keyword evidence="2" id="KW-0238">DNA-binding</keyword>
<dbReference type="GO" id="GO:0003700">
    <property type="term" value="F:DNA-binding transcription factor activity"/>
    <property type="evidence" value="ECO:0007669"/>
    <property type="project" value="InterPro"/>
</dbReference>
<dbReference type="Gene3D" id="3.40.1410.10">
    <property type="entry name" value="Chorismate lyase-like"/>
    <property type="match status" value="1"/>
</dbReference>
<dbReference type="GO" id="GO:0003677">
    <property type="term" value="F:DNA binding"/>
    <property type="evidence" value="ECO:0007669"/>
    <property type="project" value="UniProtKB-KW"/>
</dbReference>
<dbReference type="PANTHER" id="PTHR44846:SF16">
    <property type="entry name" value="TRANSCRIPTIONAL REGULATOR PHNF-RELATED"/>
    <property type="match status" value="1"/>
</dbReference>
<evidence type="ECO:0000256" key="2">
    <source>
        <dbReference type="ARBA" id="ARBA00023125"/>
    </source>
</evidence>
<dbReference type="InterPro" id="IPR036390">
    <property type="entry name" value="WH_DNA-bd_sf"/>
</dbReference>
<dbReference type="PRINTS" id="PR00035">
    <property type="entry name" value="HTHGNTR"/>
</dbReference>
<dbReference type="InterPro" id="IPR000524">
    <property type="entry name" value="Tscrpt_reg_HTH_GntR"/>
</dbReference>
<accession>A0A2K8KNT1</accession>
<evidence type="ECO:0000259" key="4">
    <source>
        <dbReference type="PROSITE" id="PS50949"/>
    </source>
</evidence>
<dbReference type="InterPro" id="IPR036388">
    <property type="entry name" value="WH-like_DNA-bd_sf"/>
</dbReference>
<dbReference type="SMART" id="SM00866">
    <property type="entry name" value="UTRA"/>
    <property type="match status" value="1"/>
</dbReference>
<keyword evidence="6" id="KW-1185">Reference proteome</keyword>
<protein>
    <submittedName>
        <fullName evidence="5">Phosphonate metabolism transcriptional regulator PhnF</fullName>
    </submittedName>
</protein>
<name>A0A2K8KNT1_9GAMM</name>
<feature type="domain" description="HTH gntR-type" evidence="4">
    <location>
        <begin position="21"/>
        <end position="88"/>
    </location>
</feature>
<dbReference type="InterPro" id="IPR011663">
    <property type="entry name" value="UTRA"/>
</dbReference>
<reference evidence="5 6" key="1">
    <citation type="journal article" date="2017" name="Environ. Microbiol.">
        <title>Genomic and physiological analyses of 'Reinekea forsetii' reveal a versatile opportunistic lifestyle during spring algae blooms.</title>
        <authorList>
            <person name="Avci B."/>
            <person name="Hahnke R.L."/>
            <person name="Chafee M."/>
            <person name="Fischer T."/>
            <person name="Gruber-Vodicka H."/>
            <person name="Tegetmeyer H.E."/>
            <person name="Harder J."/>
            <person name="Fuchs B.M."/>
            <person name="Amann R.I."/>
            <person name="Teeling H."/>
        </authorList>
    </citation>
    <scope>NUCLEOTIDE SEQUENCE [LARGE SCALE GENOMIC DNA]</scope>
    <source>
        <strain evidence="5 6">Hel1_31_D35</strain>
    </source>
</reference>
<evidence type="ECO:0000256" key="3">
    <source>
        <dbReference type="ARBA" id="ARBA00023163"/>
    </source>
</evidence>
<dbReference type="Pfam" id="PF07702">
    <property type="entry name" value="UTRA"/>
    <property type="match status" value="1"/>
</dbReference>
<dbReference type="CDD" id="cd07377">
    <property type="entry name" value="WHTH_GntR"/>
    <property type="match status" value="1"/>
</dbReference>
<evidence type="ECO:0000313" key="6">
    <source>
        <dbReference type="Proteomes" id="UP000229757"/>
    </source>
</evidence>
<dbReference type="PROSITE" id="PS50949">
    <property type="entry name" value="HTH_GNTR"/>
    <property type="match status" value="1"/>
</dbReference>